<dbReference type="Proteomes" id="UP000782241">
    <property type="component" value="Unassembled WGS sequence"/>
</dbReference>
<keyword evidence="2" id="KW-1185">Reference proteome</keyword>
<sequence length="243" mass="26014">MSTNITTSVLMLEYSGVANLHAEVIGANPTATTFVLNCEKPKNKKTWDIELNECYVTDDTIVVGPWADKTPAPGAVTTGVWRYHNVVDDEDWGYSFSIECEMDYTMPRVCTTTNFPSFSRDDQKAPTGAFTKHGGTTVDFFFYAGWGYFDWTPVTVTAGQEYLLAEKTAASTEATVTSDGSGVVLVAEARTTPAVTTGINSSDEDLITVTGEATSTKTSGSGKCTTRALSLCAAVGLVVAVIF</sequence>
<accession>A0A9P7KTM3</accession>
<comment type="caution">
    <text evidence="1">The sequence shown here is derived from an EMBL/GenBank/DDBJ whole genome shotgun (WGS) entry which is preliminary data.</text>
</comment>
<reference evidence="1" key="1">
    <citation type="submission" date="2021-04" db="EMBL/GenBank/DDBJ databases">
        <title>Draft genome of Fusarium avenaceum strain F156N33, isolated from an atmospheric sample in Virginia.</title>
        <authorList>
            <person name="Yang S."/>
            <person name="Vinatzer B.A."/>
            <person name="Coleman J."/>
        </authorList>
    </citation>
    <scope>NUCLEOTIDE SEQUENCE</scope>
    <source>
        <strain evidence="1">F156N33</strain>
    </source>
</reference>
<dbReference type="AlphaFoldDB" id="A0A9P7KTM3"/>
<name>A0A9P7KTM3_9HYPO</name>
<proteinExistence type="predicted"/>
<dbReference type="EMBL" id="JAGPUO010000007">
    <property type="protein sequence ID" value="KAG5661319.1"/>
    <property type="molecule type" value="Genomic_DNA"/>
</dbReference>
<gene>
    <name evidence="1" type="ORF">KAF25_005441</name>
</gene>
<evidence type="ECO:0000313" key="1">
    <source>
        <dbReference type="EMBL" id="KAG5661319.1"/>
    </source>
</evidence>
<organism evidence="1 2">
    <name type="scientific">Fusarium avenaceum</name>
    <dbReference type="NCBI Taxonomy" id="40199"/>
    <lineage>
        <taxon>Eukaryota</taxon>
        <taxon>Fungi</taxon>
        <taxon>Dikarya</taxon>
        <taxon>Ascomycota</taxon>
        <taxon>Pezizomycotina</taxon>
        <taxon>Sordariomycetes</taxon>
        <taxon>Hypocreomycetidae</taxon>
        <taxon>Hypocreales</taxon>
        <taxon>Nectriaceae</taxon>
        <taxon>Fusarium</taxon>
        <taxon>Fusarium tricinctum species complex</taxon>
    </lineage>
</organism>
<protein>
    <submittedName>
        <fullName evidence="1">Uncharacterized protein</fullName>
    </submittedName>
</protein>
<evidence type="ECO:0000313" key="2">
    <source>
        <dbReference type="Proteomes" id="UP000782241"/>
    </source>
</evidence>